<feature type="domain" description="Secretion system C-terminal sorting" evidence="4">
    <location>
        <begin position="913"/>
        <end position="988"/>
    </location>
</feature>
<dbReference type="EMBL" id="BMFQ01000001">
    <property type="protein sequence ID" value="GGG37402.1"/>
    <property type="molecule type" value="Genomic_DNA"/>
</dbReference>
<dbReference type="RefSeq" id="WP_188461792.1">
    <property type="nucleotide sequence ID" value="NZ_BMFQ01000001.1"/>
</dbReference>
<evidence type="ECO:0000313" key="6">
    <source>
        <dbReference type="EMBL" id="GGG37402.1"/>
    </source>
</evidence>
<dbReference type="InterPro" id="IPR026444">
    <property type="entry name" value="Secre_tail"/>
</dbReference>
<feature type="chain" id="PRO_5036788251" description="T9SS type A sorting domain-containing protein" evidence="3">
    <location>
        <begin position="25"/>
        <end position="989"/>
    </location>
</feature>
<sequence length="989" mass="105846">MKKIYFRRAILLCTVLLFSTLGFSQNKSSFWSQDSSKKTAKEEQVFTKTMPQNATILNLDLEGLTQALSNVPKRENVSRHSEVVVSFPNSEGVLESFRIKEASVMTPEFQAQFPNIRSFVGQGIENPSSIIRFSLSPEKGLSSMVLSEGKPVFIEPYSSDLRTYISFVNSKEDSRSGDFECQTESIESDYNLSDEEFQALRNANDGQLRTYRLALACTVEYSLFQGGTLNNVIAAMNASMTRVNGVYERDMSLTMVMVDNTSIIFLGPNVSSDPYTNNSGGAMLSQNQTTCDTNIGSANYDIGHVFSTGGGGVAYLNSPCTGLKAGGVTGSSAPTGDAFDIDYVAHEMGHQYGGNHTQNNNCNRSAVSVEPGSASTIMGYAGICAPNVQNNSDAYFNGDNLKEMWVNISIGNSTCSENTATGNSAPTANAGMDYSIPKSTAFVLRGEATDANATDALTYCWEQSDATPATMPPVSTSAAGPAFRSLTPTTSPDRYMPAFSTVLSGSLASTWEVVPSVARTMDFLLTVRDNATVGGNTASDNVIVTVENVTPFTVSTPPTWGQNTTQTVNWALGQSNVAPINCQTVNILFAANGVDFDTTLASGVPNTGTASITVPDIANSNNAKILVEAADNIFYAVSNAFALNGNSDFNISNTSGDQSACNIDSVMYEFNFVTSNGFSENTTFSATGAPAGANVTFTPTELSNDGTFTMLVENLLPAATGDYTITVSGTATSFTRTTTVNLSITDGVCASTGSMAYATSTTGVIFNTISNLNTGKTMPYSDYTDMSTDVNRDSAYDLTVNANSDGNYQIITYAWIDWNQNCSFNDEGEQYDLGTSVNINNQPTVNSPLSITVPVGAALGSTTMRISTKYTSPNANDFPTSCETGFDGEVEDYTVNVLAQLSVGEYQLENLSIYPNPNQGEFTIKLNSTNSDHINVQVFDIRGRSILNKSYNSTGAFNQTINLNNAQAGIYLLNINDGSKTVIKKIIVE</sequence>
<dbReference type="GO" id="GO:0008237">
    <property type="term" value="F:metallopeptidase activity"/>
    <property type="evidence" value="ECO:0007669"/>
    <property type="project" value="InterPro"/>
</dbReference>
<dbReference type="InterPro" id="IPR045474">
    <property type="entry name" value="GEVED"/>
</dbReference>
<reference evidence="6" key="1">
    <citation type="journal article" date="2014" name="Int. J. Syst. Evol. Microbiol.">
        <title>Complete genome sequence of Corynebacterium casei LMG S-19264T (=DSM 44701T), isolated from a smear-ripened cheese.</title>
        <authorList>
            <consortium name="US DOE Joint Genome Institute (JGI-PGF)"/>
            <person name="Walter F."/>
            <person name="Albersmeier A."/>
            <person name="Kalinowski J."/>
            <person name="Ruckert C."/>
        </authorList>
    </citation>
    <scope>NUCLEOTIDE SEQUENCE</scope>
    <source>
        <strain evidence="6">CGMCC 1.12751</strain>
    </source>
</reference>
<proteinExistence type="predicted"/>
<dbReference type="Pfam" id="PF18962">
    <property type="entry name" value="Por_Secre_tail"/>
    <property type="match status" value="1"/>
</dbReference>
<dbReference type="Gene3D" id="3.40.390.10">
    <property type="entry name" value="Collagenase (Catalytic Domain)"/>
    <property type="match status" value="1"/>
</dbReference>
<accession>A0A917GCC8</accession>
<dbReference type="InterPro" id="IPR013783">
    <property type="entry name" value="Ig-like_fold"/>
</dbReference>
<feature type="region of interest" description="Disordered" evidence="2">
    <location>
        <begin position="470"/>
        <end position="490"/>
    </location>
</feature>
<name>A0A917GCC8_9FLAO</name>
<evidence type="ECO:0000256" key="1">
    <source>
        <dbReference type="ARBA" id="ARBA00022729"/>
    </source>
</evidence>
<evidence type="ECO:0008006" key="8">
    <source>
        <dbReference type="Google" id="ProtNLM"/>
    </source>
</evidence>
<protein>
    <recommendedName>
        <fullName evidence="8">T9SS type A sorting domain-containing protein</fullName>
    </recommendedName>
</protein>
<evidence type="ECO:0000259" key="5">
    <source>
        <dbReference type="Pfam" id="PF20009"/>
    </source>
</evidence>
<dbReference type="Pfam" id="PF20009">
    <property type="entry name" value="GEVED"/>
    <property type="match status" value="1"/>
</dbReference>
<keyword evidence="1 3" id="KW-0732">Signal</keyword>
<evidence type="ECO:0000259" key="4">
    <source>
        <dbReference type="Pfam" id="PF18962"/>
    </source>
</evidence>
<feature type="signal peptide" evidence="3">
    <location>
        <begin position="1"/>
        <end position="24"/>
    </location>
</feature>
<organism evidence="6 7">
    <name type="scientific">Bizionia arctica</name>
    <dbReference type="NCBI Taxonomy" id="1495645"/>
    <lineage>
        <taxon>Bacteria</taxon>
        <taxon>Pseudomonadati</taxon>
        <taxon>Bacteroidota</taxon>
        <taxon>Flavobacteriia</taxon>
        <taxon>Flavobacteriales</taxon>
        <taxon>Flavobacteriaceae</taxon>
        <taxon>Bizionia</taxon>
    </lineage>
</organism>
<gene>
    <name evidence="6" type="ORF">GCM10010976_06370</name>
</gene>
<feature type="domain" description="GEVED" evidence="5">
    <location>
        <begin position="813"/>
        <end position="896"/>
    </location>
</feature>
<dbReference type="Gene3D" id="2.60.40.10">
    <property type="entry name" value="Immunoglobulins"/>
    <property type="match status" value="1"/>
</dbReference>
<dbReference type="InterPro" id="IPR024079">
    <property type="entry name" value="MetalloPept_cat_dom_sf"/>
</dbReference>
<keyword evidence="7" id="KW-1185">Reference proteome</keyword>
<reference evidence="6" key="2">
    <citation type="submission" date="2020-09" db="EMBL/GenBank/DDBJ databases">
        <authorList>
            <person name="Sun Q."/>
            <person name="Zhou Y."/>
        </authorList>
    </citation>
    <scope>NUCLEOTIDE SEQUENCE</scope>
    <source>
        <strain evidence="6">CGMCC 1.12751</strain>
    </source>
</reference>
<dbReference type="SUPFAM" id="SSF55486">
    <property type="entry name" value="Metalloproteases ('zincins'), catalytic domain"/>
    <property type="match status" value="1"/>
</dbReference>
<dbReference type="NCBIfam" id="TIGR04183">
    <property type="entry name" value="Por_Secre_tail"/>
    <property type="match status" value="1"/>
</dbReference>
<evidence type="ECO:0000313" key="7">
    <source>
        <dbReference type="Proteomes" id="UP000625976"/>
    </source>
</evidence>
<evidence type="ECO:0000256" key="2">
    <source>
        <dbReference type="SAM" id="MobiDB-lite"/>
    </source>
</evidence>
<comment type="caution">
    <text evidence="6">The sequence shown here is derived from an EMBL/GenBank/DDBJ whole genome shotgun (WGS) entry which is preliminary data.</text>
</comment>
<dbReference type="Pfam" id="PF13583">
    <property type="entry name" value="Reprolysin_4"/>
    <property type="match status" value="1"/>
</dbReference>
<evidence type="ECO:0000256" key="3">
    <source>
        <dbReference type="SAM" id="SignalP"/>
    </source>
</evidence>
<dbReference type="AlphaFoldDB" id="A0A917GCC8"/>
<dbReference type="Proteomes" id="UP000625976">
    <property type="component" value="Unassembled WGS sequence"/>
</dbReference>